<dbReference type="EMBL" id="BDDD01004484">
    <property type="protein sequence ID" value="GAV87730.1"/>
    <property type="molecule type" value="Genomic_DNA"/>
</dbReference>
<gene>
    <name evidence="2" type="ORF">CFOL_v3_31156</name>
</gene>
<comment type="caution">
    <text evidence="2">The sequence shown here is derived from an EMBL/GenBank/DDBJ whole genome shotgun (WGS) entry which is preliminary data.</text>
</comment>
<dbReference type="AlphaFoldDB" id="A0A1Q3D5I0"/>
<dbReference type="InParanoid" id="A0A1Q3D5I0"/>
<reference evidence="3" key="1">
    <citation type="submission" date="2016-04" db="EMBL/GenBank/DDBJ databases">
        <title>Cephalotus genome sequencing.</title>
        <authorList>
            <person name="Fukushima K."/>
            <person name="Hasebe M."/>
            <person name="Fang X."/>
        </authorList>
    </citation>
    <scope>NUCLEOTIDE SEQUENCE [LARGE SCALE GENOMIC DNA]</scope>
    <source>
        <strain evidence="3">cv. St1</strain>
    </source>
</reference>
<dbReference type="Proteomes" id="UP000187406">
    <property type="component" value="Unassembled WGS sequence"/>
</dbReference>
<evidence type="ECO:0000313" key="3">
    <source>
        <dbReference type="Proteomes" id="UP000187406"/>
    </source>
</evidence>
<name>A0A1Q3D5I0_CEPFO</name>
<dbReference type="PANTHER" id="PTHR47851:SF5">
    <property type="entry name" value="MYB_SANT-LIKE DOMAIN-CONTAINING PROTEIN"/>
    <property type="match status" value="1"/>
</dbReference>
<keyword evidence="3" id="KW-1185">Reference proteome</keyword>
<dbReference type="PANTHER" id="PTHR47851">
    <property type="entry name" value="OS06G0588700 PROTEIN-RELATED"/>
    <property type="match status" value="1"/>
</dbReference>
<proteinExistence type="predicted"/>
<organism evidence="2 3">
    <name type="scientific">Cephalotus follicularis</name>
    <name type="common">Albany pitcher plant</name>
    <dbReference type="NCBI Taxonomy" id="3775"/>
    <lineage>
        <taxon>Eukaryota</taxon>
        <taxon>Viridiplantae</taxon>
        <taxon>Streptophyta</taxon>
        <taxon>Embryophyta</taxon>
        <taxon>Tracheophyta</taxon>
        <taxon>Spermatophyta</taxon>
        <taxon>Magnoliopsida</taxon>
        <taxon>eudicotyledons</taxon>
        <taxon>Gunneridae</taxon>
        <taxon>Pentapetalae</taxon>
        <taxon>rosids</taxon>
        <taxon>fabids</taxon>
        <taxon>Oxalidales</taxon>
        <taxon>Cephalotaceae</taxon>
        <taxon>Cephalotus</taxon>
    </lineage>
</organism>
<feature type="compositionally biased region" description="Basic residues" evidence="1">
    <location>
        <begin position="78"/>
        <end position="94"/>
    </location>
</feature>
<evidence type="ECO:0000256" key="1">
    <source>
        <dbReference type="SAM" id="MobiDB-lite"/>
    </source>
</evidence>
<sequence length="190" mass="20971">KKFRTRGIHPELKDKLRTMFSTVAASGSFVDAPSSGVAYADDANAVEGVGDSHITDLNLSDDDIAITQAPPQVPNSQGRKKPKSRSKKGNKKSKEKVSGATKMTAQIDRLIDLVESESQVGSVPTVEKSNCSIPMVINKLENLEDSFRGSELYMFVTRLFYIREKRETFLALGEDLTSLWIRSEFANKGI</sequence>
<evidence type="ECO:0000313" key="2">
    <source>
        <dbReference type="EMBL" id="GAV87730.1"/>
    </source>
</evidence>
<feature type="region of interest" description="Disordered" evidence="1">
    <location>
        <begin position="67"/>
        <end position="101"/>
    </location>
</feature>
<feature type="non-terminal residue" evidence="2">
    <location>
        <position position="1"/>
    </location>
</feature>
<protein>
    <submittedName>
        <fullName evidence="2">Uncharacterized protein</fullName>
    </submittedName>
</protein>
<accession>A0A1Q3D5I0</accession>
<dbReference type="OrthoDB" id="1676438at2759"/>